<gene>
    <name evidence="4" type="ORF">V6N12_023189</name>
</gene>
<evidence type="ECO:0000259" key="3">
    <source>
        <dbReference type="PROSITE" id="PS50089"/>
    </source>
</evidence>
<dbReference type="PANTHER" id="PTHR46719:SF7">
    <property type="entry name" value="RING-H2 FINGER PROTEIN ATL71-RELATED"/>
    <property type="match status" value="1"/>
</dbReference>
<keyword evidence="1" id="KW-0863">Zinc-finger</keyword>
<feature type="domain" description="RING-type" evidence="3">
    <location>
        <begin position="106"/>
        <end position="148"/>
    </location>
</feature>
<dbReference type="SMART" id="SM00184">
    <property type="entry name" value="RING"/>
    <property type="match status" value="1"/>
</dbReference>
<dbReference type="Gene3D" id="3.30.40.10">
    <property type="entry name" value="Zinc/RING finger domain, C3HC4 (zinc finger)"/>
    <property type="match status" value="1"/>
</dbReference>
<dbReference type="Proteomes" id="UP001472677">
    <property type="component" value="Unassembled WGS sequence"/>
</dbReference>
<dbReference type="CDD" id="cd16461">
    <property type="entry name" value="RING-H2_EL5-like"/>
    <property type="match status" value="1"/>
</dbReference>
<dbReference type="InterPro" id="IPR001841">
    <property type="entry name" value="Znf_RING"/>
</dbReference>
<dbReference type="PANTHER" id="PTHR46719">
    <property type="entry name" value="TRANSCRIPTION FACTOR C2H2 FAMILY-RELATED"/>
    <property type="match status" value="1"/>
</dbReference>
<dbReference type="SUPFAM" id="SSF57850">
    <property type="entry name" value="RING/U-box"/>
    <property type="match status" value="1"/>
</dbReference>
<reference evidence="4 5" key="1">
    <citation type="journal article" date="2024" name="G3 (Bethesda)">
        <title>Genome assembly of Hibiscus sabdariffa L. provides insights into metabolisms of medicinal natural products.</title>
        <authorList>
            <person name="Kim T."/>
        </authorList>
    </citation>
    <scope>NUCLEOTIDE SEQUENCE [LARGE SCALE GENOMIC DNA]</scope>
    <source>
        <strain evidence="4">TK-2024</strain>
        <tissue evidence="4">Old leaves</tissue>
    </source>
</reference>
<dbReference type="InterPro" id="IPR045899">
    <property type="entry name" value="ATL71-like"/>
</dbReference>
<keyword evidence="5" id="KW-1185">Reference proteome</keyword>
<evidence type="ECO:0000256" key="1">
    <source>
        <dbReference type="PROSITE-ProRule" id="PRU00175"/>
    </source>
</evidence>
<keyword evidence="2" id="KW-0472">Membrane</keyword>
<evidence type="ECO:0000313" key="4">
    <source>
        <dbReference type="EMBL" id="KAK8588775.1"/>
    </source>
</evidence>
<dbReference type="InterPro" id="IPR013083">
    <property type="entry name" value="Znf_RING/FYVE/PHD"/>
</dbReference>
<evidence type="ECO:0000313" key="5">
    <source>
        <dbReference type="Proteomes" id="UP001472677"/>
    </source>
</evidence>
<keyword evidence="1" id="KW-0479">Metal-binding</keyword>
<sequence>MSTTSDSDQEFYGGPDNVSGFRYGIGAFVVVLLCMIAFALASYLWTKALRRQRALLPSNSHKPDTDDSESFTVDVVGLDEEMIKSDLKLRYSEAKCLNKYCTDTCCSICLADYKGNDSVRLLPGCGHLFHFKCVDHWLRLHATCPVCRTSPVPTQFSTPLADDQAAPLPSRSGA</sequence>
<organism evidence="4 5">
    <name type="scientific">Hibiscus sabdariffa</name>
    <name type="common">roselle</name>
    <dbReference type="NCBI Taxonomy" id="183260"/>
    <lineage>
        <taxon>Eukaryota</taxon>
        <taxon>Viridiplantae</taxon>
        <taxon>Streptophyta</taxon>
        <taxon>Embryophyta</taxon>
        <taxon>Tracheophyta</taxon>
        <taxon>Spermatophyta</taxon>
        <taxon>Magnoliopsida</taxon>
        <taxon>eudicotyledons</taxon>
        <taxon>Gunneridae</taxon>
        <taxon>Pentapetalae</taxon>
        <taxon>rosids</taxon>
        <taxon>malvids</taxon>
        <taxon>Malvales</taxon>
        <taxon>Malvaceae</taxon>
        <taxon>Malvoideae</taxon>
        <taxon>Hibiscus</taxon>
    </lineage>
</organism>
<dbReference type="PROSITE" id="PS50089">
    <property type="entry name" value="ZF_RING_2"/>
    <property type="match status" value="1"/>
</dbReference>
<comment type="caution">
    <text evidence="4">The sequence shown here is derived from an EMBL/GenBank/DDBJ whole genome shotgun (WGS) entry which is preliminary data.</text>
</comment>
<name>A0ABR2FWZ4_9ROSI</name>
<evidence type="ECO:0000256" key="2">
    <source>
        <dbReference type="SAM" id="Phobius"/>
    </source>
</evidence>
<protein>
    <recommendedName>
        <fullName evidence="3">RING-type domain-containing protein</fullName>
    </recommendedName>
</protein>
<accession>A0ABR2FWZ4</accession>
<keyword evidence="1" id="KW-0862">Zinc</keyword>
<proteinExistence type="predicted"/>
<keyword evidence="2" id="KW-1133">Transmembrane helix</keyword>
<dbReference type="Pfam" id="PF13639">
    <property type="entry name" value="zf-RING_2"/>
    <property type="match status" value="1"/>
</dbReference>
<dbReference type="EMBL" id="JBBPBM010000004">
    <property type="protein sequence ID" value="KAK8588775.1"/>
    <property type="molecule type" value="Genomic_DNA"/>
</dbReference>
<feature type="transmembrane region" description="Helical" evidence="2">
    <location>
        <begin position="20"/>
        <end position="45"/>
    </location>
</feature>
<keyword evidence="2" id="KW-0812">Transmembrane</keyword>